<dbReference type="Proteomes" id="UP000076761">
    <property type="component" value="Unassembled WGS sequence"/>
</dbReference>
<dbReference type="InParanoid" id="A0A165VVY1"/>
<reference evidence="1 2" key="1">
    <citation type="journal article" date="2016" name="Mol. Biol. Evol.">
        <title>Comparative Genomics of Early-Diverging Mushroom-Forming Fungi Provides Insights into the Origins of Lignocellulose Decay Capabilities.</title>
        <authorList>
            <person name="Nagy L.G."/>
            <person name="Riley R."/>
            <person name="Tritt A."/>
            <person name="Adam C."/>
            <person name="Daum C."/>
            <person name="Floudas D."/>
            <person name="Sun H."/>
            <person name="Yadav J.S."/>
            <person name="Pangilinan J."/>
            <person name="Larsson K.H."/>
            <person name="Matsuura K."/>
            <person name="Barry K."/>
            <person name="Labutti K."/>
            <person name="Kuo R."/>
            <person name="Ohm R.A."/>
            <person name="Bhattacharya S.S."/>
            <person name="Shirouzu T."/>
            <person name="Yoshinaga Y."/>
            <person name="Martin F.M."/>
            <person name="Grigoriev I.V."/>
            <person name="Hibbett D.S."/>
        </authorList>
    </citation>
    <scope>NUCLEOTIDE SEQUENCE [LARGE SCALE GENOMIC DNA]</scope>
    <source>
        <strain evidence="1 2">HHB14362 ss-1</strain>
    </source>
</reference>
<evidence type="ECO:0000313" key="2">
    <source>
        <dbReference type="Proteomes" id="UP000076761"/>
    </source>
</evidence>
<dbReference type="InterPro" id="IPR036188">
    <property type="entry name" value="FAD/NAD-bd_sf"/>
</dbReference>
<dbReference type="OrthoDB" id="3268501at2759"/>
<protein>
    <submittedName>
        <fullName evidence="1">Uncharacterized protein</fullName>
    </submittedName>
</protein>
<dbReference type="Gene3D" id="3.30.9.30">
    <property type="match status" value="1"/>
</dbReference>
<organism evidence="1 2">
    <name type="scientific">Neolentinus lepideus HHB14362 ss-1</name>
    <dbReference type="NCBI Taxonomy" id="1314782"/>
    <lineage>
        <taxon>Eukaryota</taxon>
        <taxon>Fungi</taxon>
        <taxon>Dikarya</taxon>
        <taxon>Basidiomycota</taxon>
        <taxon>Agaricomycotina</taxon>
        <taxon>Agaricomycetes</taxon>
        <taxon>Gloeophyllales</taxon>
        <taxon>Gloeophyllaceae</taxon>
        <taxon>Neolentinus</taxon>
    </lineage>
</organism>
<sequence length="61" mass="6259">GGGIACLVCAVTLSKASDIEVDVYGAAHQFSAAGAGIAMWPRLWKVMKVLGLAQSLAEVAR</sequence>
<feature type="non-terminal residue" evidence="1">
    <location>
        <position position="1"/>
    </location>
</feature>
<accession>A0A165VVY1</accession>
<keyword evidence="2" id="KW-1185">Reference proteome</keyword>
<dbReference type="Gene3D" id="3.50.50.60">
    <property type="entry name" value="FAD/NAD(P)-binding domain"/>
    <property type="match status" value="1"/>
</dbReference>
<evidence type="ECO:0000313" key="1">
    <source>
        <dbReference type="EMBL" id="KZT30280.1"/>
    </source>
</evidence>
<proteinExistence type="predicted"/>
<dbReference type="SUPFAM" id="SSF51905">
    <property type="entry name" value="FAD/NAD(P)-binding domain"/>
    <property type="match status" value="1"/>
</dbReference>
<name>A0A165VVY1_9AGAM</name>
<dbReference type="STRING" id="1314782.A0A165VVY1"/>
<gene>
    <name evidence="1" type="ORF">NEOLEDRAFT_1054929</name>
</gene>
<dbReference type="EMBL" id="KV425552">
    <property type="protein sequence ID" value="KZT30280.1"/>
    <property type="molecule type" value="Genomic_DNA"/>
</dbReference>
<dbReference type="AlphaFoldDB" id="A0A165VVY1"/>